<reference evidence="2" key="1">
    <citation type="submission" date="2013-07" db="EMBL/GenBank/DDBJ databases">
        <title>Sub-species coevolution in mutualistic symbiosis.</title>
        <authorList>
            <person name="Murfin K."/>
            <person name="Klassen J."/>
            <person name="Lee M."/>
            <person name="Forst S."/>
            <person name="Stock P."/>
            <person name="Goodrich-Blair H."/>
        </authorList>
    </citation>
    <scope>NUCLEOTIDE SEQUENCE [LARGE SCALE GENOMIC DNA]</scope>
    <source>
        <strain evidence="2">Kraussei Becker Underwood</strain>
    </source>
</reference>
<proteinExistence type="predicted"/>
<dbReference type="EMBL" id="CBSZ010000378">
    <property type="protein sequence ID" value="CDH26076.1"/>
    <property type="molecule type" value="Genomic_DNA"/>
</dbReference>
<name>A0A077PZB2_XENBV</name>
<keyword evidence="1" id="KW-1133">Transmembrane helix</keyword>
<organism evidence="2">
    <name type="scientific">Xenorhabdus bovienii str. kraussei Becker Underwood</name>
    <dbReference type="NCBI Taxonomy" id="1398204"/>
    <lineage>
        <taxon>Bacteria</taxon>
        <taxon>Pseudomonadati</taxon>
        <taxon>Pseudomonadota</taxon>
        <taxon>Gammaproteobacteria</taxon>
        <taxon>Enterobacterales</taxon>
        <taxon>Morganellaceae</taxon>
        <taxon>Xenorhabdus</taxon>
    </lineage>
</organism>
<accession>A0A077PZB2</accession>
<dbReference type="HOGENOM" id="CLU_3259948_0_0_6"/>
<feature type="transmembrane region" description="Helical" evidence="1">
    <location>
        <begin position="12"/>
        <end position="35"/>
    </location>
</feature>
<keyword evidence="1" id="KW-0472">Membrane</keyword>
<comment type="caution">
    <text evidence="2">The sequence shown here is derived from an EMBL/GenBank/DDBJ whole genome shotgun (WGS) entry which is preliminary data.</text>
</comment>
<sequence>MTLLYSIKEGKGLLLFFYYLYIIMGFNFSFLNKIYAISKLKRR</sequence>
<evidence type="ECO:0000313" key="2">
    <source>
        <dbReference type="EMBL" id="CDH26076.1"/>
    </source>
</evidence>
<dbReference type="AlphaFoldDB" id="A0A077PZB2"/>
<protein>
    <submittedName>
        <fullName evidence="2">Uncharacterized protein</fullName>
    </submittedName>
</protein>
<keyword evidence="1" id="KW-0812">Transmembrane</keyword>
<evidence type="ECO:0000256" key="1">
    <source>
        <dbReference type="SAM" id="Phobius"/>
    </source>
</evidence>
<gene>
    <name evidence="2" type="ORF">XBKB1_440018</name>
</gene>
<dbReference type="Proteomes" id="UP000028493">
    <property type="component" value="Unassembled WGS sequence"/>
</dbReference>